<dbReference type="GO" id="GO:0005886">
    <property type="term" value="C:plasma membrane"/>
    <property type="evidence" value="ECO:0007669"/>
    <property type="project" value="UniProtKB-SubCell"/>
</dbReference>
<keyword evidence="8" id="KW-0690">Ribosome biogenesis</keyword>
<dbReference type="InterPro" id="IPR006073">
    <property type="entry name" value="GTP-bd"/>
</dbReference>
<keyword evidence="3 8" id="KW-1003">Cell membrane</keyword>
<evidence type="ECO:0000259" key="12">
    <source>
        <dbReference type="PROSITE" id="PS51713"/>
    </source>
</evidence>
<dbReference type="PANTHER" id="PTHR42698">
    <property type="entry name" value="GTPASE ERA"/>
    <property type="match status" value="1"/>
</dbReference>
<organism evidence="13 14">
    <name type="scientific">Treponema bryantii</name>
    <dbReference type="NCBI Taxonomy" id="163"/>
    <lineage>
        <taxon>Bacteria</taxon>
        <taxon>Pseudomonadati</taxon>
        <taxon>Spirochaetota</taxon>
        <taxon>Spirochaetia</taxon>
        <taxon>Spirochaetales</taxon>
        <taxon>Treponemataceae</taxon>
        <taxon>Treponema</taxon>
    </lineage>
</organism>
<evidence type="ECO:0000256" key="4">
    <source>
        <dbReference type="ARBA" id="ARBA00022519"/>
    </source>
</evidence>
<dbReference type="InterPro" id="IPR030388">
    <property type="entry name" value="G_ERA_dom"/>
</dbReference>
<keyword evidence="6 8" id="KW-0694">RNA-binding</keyword>
<dbReference type="PROSITE" id="PS51713">
    <property type="entry name" value="G_ERA"/>
    <property type="match status" value="1"/>
</dbReference>
<dbReference type="InterPro" id="IPR004044">
    <property type="entry name" value="KH_dom_type_2"/>
</dbReference>
<feature type="binding site" evidence="8">
    <location>
        <begin position="83"/>
        <end position="87"/>
    </location>
    <ligand>
        <name>GTP</name>
        <dbReference type="ChEBI" id="CHEBI:37565"/>
    </ligand>
</feature>
<evidence type="ECO:0000313" key="13">
    <source>
        <dbReference type="EMBL" id="SFI97029.1"/>
    </source>
</evidence>
<feature type="region of interest" description="G5" evidence="9">
    <location>
        <begin position="176"/>
        <end position="178"/>
    </location>
</feature>
<dbReference type="CDD" id="cd04163">
    <property type="entry name" value="Era"/>
    <property type="match status" value="1"/>
</dbReference>
<dbReference type="CDD" id="cd22534">
    <property type="entry name" value="KH-II_Era"/>
    <property type="match status" value="1"/>
</dbReference>
<comment type="subunit">
    <text evidence="8">Monomer.</text>
</comment>
<evidence type="ECO:0000256" key="5">
    <source>
        <dbReference type="ARBA" id="ARBA00022741"/>
    </source>
</evidence>
<evidence type="ECO:0000256" key="3">
    <source>
        <dbReference type="ARBA" id="ARBA00022475"/>
    </source>
</evidence>
<feature type="region of interest" description="G1" evidence="9">
    <location>
        <begin position="36"/>
        <end position="43"/>
    </location>
</feature>
<evidence type="ECO:0000256" key="7">
    <source>
        <dbReference type="ARBA" id="ARBA00023134"/>
    </source>
</evidence>
<dbReference type="PROSITE" id="PS50823">
    <property type="entry name" value="KH_TYPE_2"/>
    <property type="match status" value="1"/>
</dbReference>
<evidence type="ECO:0000256" key="10">
    <source>
        <dbReference type="RuleBase" id="RU003761"/>
    </source>
</evidence>
<evidence type="ECO:0000256" key="8">
    <source>
        <dbReference type="HAMAP-Rule" id="MF_00367"/>
    </source>
</evidence>
<evidence type="ECO:0000256" key="6">
    <source>
        <dbReference type="ARBA" id="ARBA00022884"/>
    </source>
</evidence>
<dbReference type="HAMAP" id="MF_00367">
    <property type="entry name" value="GTPase_Era"/>
    <property type="match status" value="1"/>
</dbReference>
<comment type="subcellular location">
    <subcellularLocation>
        <location evidence="8">Cytoplasm</location>
    </subcellularLocation>
    <subcellularLocation>
        <location evidence="8">Cell membrane</location>
        <topology evidence="8">Peripheral membrane protein</topology>
    </subcellularLocation>
</comment>
<protein>
    <recommendedName>
        <fullName evidence="2 8">GTPase Era</fullName>
    </recommendedName>
</protein>
<keyword evidence="14" id="KW-1185">Reference proteome</keyword>
<dbReference type="GO" id="GO:0043024">
    <property type="term" value="F:ribosomal small subunit binding"/>
    <property type="evidence" value="ECO:0007669"/>
    <property type="project" value="TreeGrafter"/>
</dbReference>
<evidence type="ECO:0000256" key="9">
    <source>
        <dbReference type="PROSITE-ProRule" id="PRU01050"/>
    </source>
</evidence>
<evidence type="ECO:0000256" key="1">
    <source>
        <dbReference type="ARBA" id="ARBA00007921"/>
    </source>
</evidence>
<name>A0A1I3MJ54_9SPIR</name>
<feature type="binding site" evidence="8">
    <location>
        <begin position="145"/>
        <end position="148"/>
    </location>
    <ligand>
        <name>GTP</name>
        <dbReference type="ChEBI" id="CHEBI:37565"/>
    </ligand>
</feature>
<keyword evidence="8" id="KW-0699">rRNA-binding</keyword>
<dbReference type="Proteomes" id="UP000182737">
    <property type="component" value="Unassembled WGS sequence"/>
</dbReference>
<dbReference type="GO" id="GO:0000028">
    <property type="term" value="P:ribosomal small subunit assembly"/>
    <property type="evidence" value="ECO:0007669"/>
    <property type="project" value="TreeGrafter"/>
</dbReference>
<dbReference type="Pfam" id="PF01926">
    <property type="entry name" value="MMR_HSR1"/>
    <property type="match status" value="1"/>
</dbReference>
<dbReference type="InterPro" id="IPR009019">
    <property type="entry name" value="KH_sf_prok-type"/>
</dbReference>
<feature type="binding site" evidence="8">
    <location>
        <begin position="36"/>
        <end position="43"/>
    </location>
    <ligand>
        <name>GTP</name>
        <dbReference type="ChEBI" id="CHEBI:37565"/>
    </ligand>
</feature>
<keyword evidence="4" id="KW-0997">Cell inner membrane</keyword>
<dbReference type="SUPFAM" id="SSF54814">
    <property type="entry name" value="Prokaryotic type KH domain (KH-domain type II)"/>
    <property type="match status" value="1"/>
</dbReference>
<feature type="domain" description="Era-type G" evidence="12">
    <location>
        <begin position="28"/>
        <end position="197"/>
    </location>
</feature>
<feature type="region of interest" description="G4" evidence="9">
    <location>
        <begin position="145"/>
        <end position="148"/>
    </location>
</feature>
<dbReference type="Gene3D" id="3.40.50.300">
    <property type="entry name" value="P-loop containing nucleotide triphosphate hydrolases"/>
    <property type="match status" value="1"/>
</dbReference>
<dbReference type="InterPro" id="IPR005225">
    <property type="entry name" value="Small_GTP-bd"/>
</dbReference>
<dbReference type="GO" id="GO:0005829">
    <property type="term" value="C:cytosol"/>
    <property type="evidence" value="ECO:0007669"/>
    <property type="project" value="TreeGrafter"/>
</dbReference>
<dbReference type="InterPro" id="IPR027417">
    <property type="entry name" value="P-loop_NTPase"/>
</dbReference>
<evidence type="ECO:0000256" key="2">
    <source>
        <dbReference type="ARBA" id="ARBA00020484"/>
    </source>
</evidence>
<accession>A0A1I3MJ54</accession>
<dbReference type="GO" id="GO:0003924">
    <property type="term" value="F:GTPase activity"/>
    <property type="evidence" value="ECO:0007669"/>
    <property type="project" value="UniProtKB-UniRule"/>
</dbReference>
<dbReference type="NCBIfam" id="TIGR00231">
    <property type="entry name" value="small_GTP"/>
    <property type="match status" value="1"/>
</dbReference>
<keyword evidence="8" id="KW-0472">Membrane</keyword>
<dbReference type="PANTHER" id="PTHR42698:SF1">
    <property type="entry name" value="GTPASE ERA, MITOCHONDRIAL"/>
    <property type="match status" value="1"/>
</dbReference>
<dbReference type="InterPro" id="IPR005662">
    <property type="entry name" value="GTPase_Era-like"/>
</dbReference>
<evidence type="ECO:0000313" key="14">
    <source>
        <dbReference type="Proteomes" id="UP000182737"/>
    </source>
</evidence>
<dbReference type="NCBIfam" id="NF000908">
    <property type="entry name" value="PRK00089.1"/>
    <property type="match status" value="1"/>
</dbReference>
<dbReference type="AlphaFoldDB" id="A0A1I3MJ54"/>
<gene>
    <name evidence="8" type="primary">era</name>
    <name evidence="13" type="ORF">SAMN04487775_10973</name>
</gene>
<sequence>MVNPENLCYNSKNMSDEIKSNENNEPLRTAVVAIIGRPSAGKSTFLNTACQEPVSIVSPIPQTTRNAIKGIVNTSFGQLIFIDTPGYHDSEKKLNLRLRNVTESQLEGIDCVLYVIDSTRSPGEEEAKTAALLKGLQSKVVVAINKCDLPSSRPLPVRQFVSEQLPNVPGSRIFEMSAEKDTGINEVLKALYDISPEGEPVYDEELYTDQDLTFRVCEVIRGEAINRLQDEIPHAVYVEVADVEHRNEGKKLWIRAFLCVERESQKGIVIGKGASKIKEIRTAAVKKLSEIYIQKIDLDLQVKVDKNWRQRDYTLNRLIPQQK</sequence>
<dbReference type="GO" id="GO:0005525">
    <property type="term" value="F:GTP binding"/>
    <property type="evidence" value="ECO:0007669"/>
    <property type="project" value="UniProtKB-UniRule"/>
</dbReference>
<comment type="similarity">
    <text evidence="1 8 9 10">Belongs to the TRAFAC class TrmE-Era-EngA-EngB-Septin-like GTPase superfamily. Era GTPase family.</text>
</comment>
<keyword evidence="8" id="KW-0963">Cytoplasm</keyword>
<comment type="function">
    <text evidence="8">An essential GTPase that binds both GDP and GTP, with rapid nucleotide exchange. Plays a role in 16S rRNA processing and 30S ribosomal subunit biogenesis and possibly also in cell cycle regulation and energy metabolism.</text>
</comment>
<keyword evidence="7 8" id="KW-0342">GTP-binding</keyword>
<feature type="region of interest" description="G2" evidence="9">
    <location>
        <begin position="62"/>
        <end position="66"/>
    </location>
</feature>
<dbReference type="EMBL" id="FORI01000009">
    <property type="protein sequence ID" value="SFI97029.1"/>
    <property type="molecule type" value="Genomic_DNA"/>
</dbReference>
<feature type="domain" description="KH type-2" evidence="11">
    <location>
        <begin position="228"/>
        <end position="306"/>
    </location>
</feature>
<feature type="region of interest" description="G3" evidence="9">
    <location>
        <begin position="83"/>
        <end position="86"/>
    </location>
</feature>
<keyword evidence="5 8" id="KW-0547">Nucleotide-binding</keyword>
<evidence type="ECO:0000259" key="11">
    <source>
        <dbReference type="PROSITE" id="PS50823"/>
    </source>
</evidence>
<dbReference type="Pfam" id="PF07650">
    <property type="entry name" value="KH_2"/>
    <property type="match status" value="1"/>
</dbReference>
<dbReference type="InterPro" id="IPR015946">
    <property type="entry name" value="KH_dom-like_a/b"/>
</dbReference>
<proteinExistence type="inferred from homology"/>
<dbReference type="Gene3D" id="3.30.300.20">
    <property type="match status" value="1"/>
</dbReference>
<dbReference type="GO" id="GO:0070181">
    <property type="term" value="F:small ribosomal subunit rRNA binding"/>
    <property type="evidence" value="ECO:0007669"/>
    <property type="project" value="UniProtKB-UniRule"/>
</dbReference>
<dbReference type="NCBIfam" id="TIGR00436">
    <property type="entry name" value="era"/>
    <property type="match status" value="1"/>
</dbReference>
<reference evidence="14" key="1">
    <citation type="submission" date="2016-10" db="EMBL/GenBank/DDBJ databases">
        <authorList>
            <person name="Varghese N."/>
            <person name="Submissions S."/>
        </authorList>
    </citation>
    <scope>NUCLEOTIDE SEQUENCE [LARGE SCALE GENOMIC DNA]</scope>
    <source>
        <strain evidence="14">XBD1002</strain>
    </source>
</reference>
<dbReference type="SUPFAM" id="SSF52540">
    <property type="entry name" value="P-loop containing nucleoside triphosphate hydrolases"/>
    <property type="match status" value="1"/>
</dbReference>